<keyword evidence="4" id="KW-0539">Nucleus</keyword>
<dbReference type="FunFam" id="3.30.70.330:FF:000717">
    <property type="entry name" value="regulator of nonsense transcripts 3B"/>
    <property type="match status" value="1"/>
</dbReference>
<feature type="compositionally biased region" description="Basic and acidic residues" evidence="5">
    <location>
        <begin position="188"/>
        <end position="225"/>
    </location>
</feature>
<feature type="region of interest" description="Disordered" evidence="5">
    <location>
        <begin position="1"/>
        <end position="35"/>
    </location>
</feature>
<name>A0A2J7PMW0_9NEOP</name>
<sequence length="877" mass="101796">MIHVATEENETVPKKSETTNEHEKPREKKERFRPPTKVVIRRLPPTLTKDAFISQISPPPEHDYLYFVCPDKSLGPFAFSRAYINFIKQEDVFTFKEQFDNYIFMDKKGSEYPAVVEFAPFQRLPKKRLGRKKDPKMGTLEQDPAYISFLESKAAKPTESGSTQHCSLEYFPPPEKKKITTTPLLDFLRQRKAERQRLRDERREERRRKEQERKRLKDADRDRRRGTGKPDTGSSRDITSDSVLRVLRNPEHEKEVKDDNNRGGGMKESRDKSQQLGTKKREDDRQRNNRDKERERKEKQFQESRQRENKGQNSVKSYRDDRQKQMEIRAQRKLPDDQRRKTSFERVQGHVKITDSHQSHEPEKGQGPSKMSDTRRSQEFDRGPTKLSDIRRSQEFERNLGSSKTSDLHKSQEYDRQTHSSRDIEHRKHYQSSDQRKVPNERFQSHAKDSEKQNKESEHRKSYRDSDFKRNQGYSKDIDQKRNSYNIRTTRCYNETESKKTSSDHRIHFKEGNPKSIKESVGENMKGEKEDESKKWEQMGAKPKKVISLDATNKPESKVDKMKEQSLKPENPVKKEQNVGNSLESDVQEDDRENNIVEEKQESGEGGMKNDSEKQPKQKNSSESESPELSYQSVTENVSKDKQDSLKSEKQDLAEPEDMHKTEVQVEPKENVKPCTEHKYGAKLCRRRGSLDSSDHESEIQGRKGMSRSATGSDWSMDSKLKRNHSLDLEGNHWVMDAMQGEGILKSSTVSEKSTREVRKGGNSDEKERSTDASNNGTDGEHKRDPRVERRIRNKDRPSIEIYRPGMGRFSLQRKERERGSGSAPGTAGSSMEQESPSSSPSPTPTNTTRTAASTKISKVGNELRSMTFKRSVSREK</sequence>
<feature type="compositionally biased region" description="Basic and acidic residues" evidence="5">
    <location>
        <begin position="753"/>
        <end position="771"/>
    </location>
</feature>
<feature type="compositionally biased region" description="Polar residues" evidence="5">
    <location>
        <begin position="623"/>
        <end position="637"/>
    </location>
</feature>
<organism evidence="7 8">
    <name type="scientific">Cryptotermes secundus</name>
    <dbReference type="NCBI Taxonomy" id="105785"/>
    <lineage>
        <taxon>Eukaryota</taxon>
        <taxon>Metazoa</taxon>
        <taxon>Ecdysozoa</taxon>
        <taxon>Arthropoda</taxon>
        <taxon>Hexapoda</taxon>
        <taxon>Insecta</taxon>
        <taxon>Pterygota</taxon>
        <taxon>Neoptera</taxon>
        <taxon>Polyneoptera</taxon>
        <taxon>Dictyoptera</taxon>
        <taxon>Blattodea</taxon>
        <taxon>Blattoidea</taxon>
        <taxon>Termitoidae</taxon>
        <taxon>Kalotermitidae</taxon>
        <taxon>Cryptotermitinae</taxon>
        <taxon>Cryptotermes</taxon>
    </lineage>
</organism>
<dbReference type="GO" id="GO:0045727">
    <property type="term" value="P:positive regulation of translation"/>
    <property type="evidence" value="ECO:0007669"/>
    <property type="project" value="TreeGrafter"/>
</dbReference>
<dbReference type="GO" id="GO:0000184">
    <property type="term" value="P:nuclear-transcribed mRNA catabolic process, nonsense-mediated decay"/>
    <property type="evidence" value="ECO:0007669"/>
    <property type="project" value="UniProtKB-KW"/>
</dbReference>
<feature type="compositionally biased region" description="Basic and acidic residues" evidence="5">
    <location>
        <begin position="553"/>
        <end position="577"/>
    </location>
</feature>
<feature type="region of interest" description="Disordered" evidence="5">
    <location>
        <begin position="154"/>
        <end position="719"/>
    </location>
</feature>
<evidence type="ECO:0000259" key="6">
    <source>
        <dbReference type="Pfam" id="PF03467"/>
    </source>
</evidence>
<dbReference type="InterPro" id="IPR005120">
    <property type="entry name" value="UPF3_dom"/>
</dbReference>
<dbReference type="GO" id="GO:0005737">
    <property type="term" value="C:cytoplasm"/>
    <property type="evidence" value="ECO:0007669"/>
    <property type="project" value="TreeGrafter"/>
</dbReference>
<evidence type="ECO:0000313" key="7">
    <source>
        <dbReference type="EMBL" id="PNF17668.1"/>
    </source>
</evidence>
<feature type="compositionally biased region" description="Basic and acidic residues" evidence="5">
    <location>
        <begin position="248"/>
        <end position="310"/>
    </location>
</feature>
<protein>
    <recommendedName>
        <fullName evidence="6">UPF3 domain-containing protein</fullName>
    </recommendedName>
</protein>
<keyword evidence="3" id="KW-0866">Nonsense-mediated mRNA decay</keyword>
<feature type="compositionally biased region" description="Basic and acidic residues" evidence="5">
    <location>
        <begin position="372"/>
        <end position="398"/>
    </location>
</feature>
<feature type="compositionally biased region" description="Low complexity" evidence="5">
    <location>
        <begin position="821"/>
        <end position="855"/>
    </location>
</feature>
<feature type="compositionally biased region" description="Basic and acidic residues" evidence="5">
    <location>
        <begin position="689"/>
        <end position="702"/>
    </location>
</feature>
<dbReference type="PANTHER" id="PTHR13112:SF0">
    <property type="entry name" value="FI21285P1"/>
    <property type="match status" value="1"/>
</dbReference>
<evidence type="ECO:0000313" key="8">
    <source>
        <dbReference type="Proteomes" id="UP000235965"/>
    </source>
</evidence>
<proteinExistence type="inferred from homology"/>
<evidence type="ECO:0000256" key="2">
    <source>
        <dbReference type="ARBA" id="ARBA00005991"/>
    </source>
</evidence>
<feature type="domain" description="UPF3" evidence="6">
    <location>
        <begin position="35"/>
        <end position="193"/>
    </location>
</feature>
<feature type="compositionally biased region" description="Basic and acidic residues" evidence="5">
    <location>
        <begin position="317"/>
        <end position="364"/>
    </location>
</feature>
<dbReference type="Gene3D" id="3.30.70.330">
    <property type="match status" value="1"/>
</dbReference>
<dbReference type="InterPro" id="IPR035979">
    <property type="entry name" value="RBD_domain_sf"/>
</dbReference>
<comment type="caution">
    <text evidence="7">The sequence shown here is derived from an EMBL/GenBank/DDBJ whole genome shotgun (WGS) entry which is preliminary data.</text>
</comment>
<dbReference type="FunCoup" id="A0A2J7PMW0">
    <property type="interactions" value="135"/>
</dbReference>
<feature type="compositionally biased region" description="Basic and acidic residues" evidence="5">
    <location>
        <begin position="593"/>
        <end position="622"/>
    </location>
</feature>
<feature type="compositionally biased region" description="Basic and acidic residues" evidence="5">
    <location>
        <begin position="779"/>
        <end position="799"/>
    </location>
</feature>
<dbReference type="PANTHER" id="PTHR13112">
    <property type="entry name" value="UPF3 REGULATOR OF NONSENSE TRANSCRIPTS-LIKE PROTEIN"/>
    <property type="match status" value="1"/>
</dbReference>
<feature type="compositionally biased region" description="Polar residues" evidence="5">
    <location>
        <begin position="483"/>
        <end position="493"/>
    </location>
</feature>
<gene>
    <name evidence="7" type="ORF">B7P43_G07393</name>
</gene>
<evidence type="ECO:0000256" key="1">
    <source>
        <dbReference type="ARBA" id="ARBA00004123"/>
    </source>
</evidence>
<feature type="compositionally biased region" description="Basic and acidic residues" evidence="5">
    <location>
        <begin position="494"/>
        <end position="537"/>
    </location>
</feature>
<feature type="compositionally biased region" description="Polar residues" evidence="5">
    <location>
        <begin position="232"/>
        <end position="242"/>
    </location>
</feature>
<dbReference type="STRING" id="105785.A0A2J7PMW0"/>
<dbReference type="InterPro" id="IPR012677">
    <property type="entry name" value="Nucleotide-bd_a/b_plait_sf"/>
</dbReference>
<dbReference type="Proteomes" id="UP000235965">
    <property type="component" value="Unassembled WGS sequence"/>
</dbReference>
<dbReference type="Pfam" id="PF03467">
    <property type="entry name" value="Smg4_UPF3"/>
    <property type="match status" value="1"/>
</dbReference>
<dbReference type="EMBL" id="NEVH01023960">
    <property type="protein sequence ID" value="PNF17668.1"/>
    <property type="molecule type" value="Genomic_DNA"/>
</dbReference>
<evidence type="ECO:0000256" key="5">
    <source>
        <dbReference type="SAM" id="MobiDB-lite"/>
    </source>
</evidence>
<keyword evidence="8" id="KW-1185">Reference proteome</keyword>
<dbReference type="InterPro" id="IPR039722">
    <property type="entry name" value="Upf3"/>
</dbReference>
<comment type="similarity">
    <text evidence="2">Belongs to the RENT3 family.</text>
</comment>
<dbReference type="InParanoid" id="A0A2J7PMW0"/>
<reference evidence="7 8" key="1">
    <citation type="submission" date="2017-12" db="EMBL/GenBank/DDBJ databases">
        <title>Hemimetabolous genomes reveal molecular basis of termite eusociality.</title>
        <authorList>
            <person name="Harrison M.C."/>
            <person name="Jongepier E."/>
            <person name="Robertson H.M."/>
            <person name="Arning N."/>
            <person name="Bitard-Feildel T."/>
            <person name="Chao H."/>
            <person name="Childers C.P."/>
            <person name="Dinh H."/>
            <person name="Doddapaneni H."/>
            <person name="Dugan S."/>
            <person name="Gowin J."/>
            <person name="Greiner C."/>
            <person name="Han Y."/>
            <person name="Hu H."/>
            <person name="Hughes D.S.T."/>
            <person name="Huylmans A.-K."/>
            <person name="Kemena C."/>
            <person name="Kremer L.P.M."/>
            <person name="Lee S.L."/>
            <person name="Lopez-Ezquerra A."/>
            <person name="Mallet L."/>
            <person name="Monroy-Kuhn J.M."/>
            <person name="Moser A."/>
            <person name="Murali S.C."/>
            <person name="Muzny D.M."/>
            <person name="Otani S."/>
            <person name="Piulachs M.-D."/>
            <person name="Poelchau M."/>
            <person name="Qu J."/>
            <person name="Schaub F."/>
            <person name="Wada-Katsumata A."/>
            <person name="Worley K.C."/>
            <person name="Xie Q."/>
            <person name="Ylla G."/>
            <person name="Poulsen M."/>
            <person name="Gibbs R.A."/>
            <person name="Schal C."/>
            <person name="Richards S."/>
            <person name="Belles X."/>
            <person name="Korb J."/>
            <person name="Bornberg-Bauer E."/>
        </authorList>
    </citation>
    <scope>NUCLEOTIDE SEQUENCE [LARGE SCALE GENOMIC DNA]</scope>
    <source>
        <tissue evidence="7">Whole body</tissue>
    </source>
</reference>
<comment type="subcellular location">
    <subcellularLocation>
        <location evidence="1">Nucleus</location>
    </subcellularLocation>
</comment>
<dbReference type="AlphaFoldDB" id="A0A2J7PMW0"/>
<dbReference type="SUPFAM" id="SSF54928">
    <property type="entry name" value="RNA-binding domain, RBD"/>
    <property type="match status" value="1"/>
</dbReference>
<accession>A0A2J7PMW0</accession>
<evidence type="ECO:0000256" key="4">
    <source>
        <dbReference type="ARBA" id="ARBA00023242"/>
    </source>
</evidence>
<feature type="compositionally biased region" description="Basic and acidic residues" evidence="5">
    <location>
        <begin position="406"/>
        <end position="426"/>
    </location>
</feature>
<feature type="compositionally biased region" description="Basic and acidic residues" evidence="5">
    <location>
        <begin position="638"/>
        <end position="680"/>
    </location>
</feature>
<feature type="compositionally biased region" description="Basic and acidic residues" evidence="5">
    <location>
        <begin position="434"/>
        <end position="482"/>
    </location>
</feature>
<evidence type="ECO:0000256" key="3">
    <source>
        <dbReference type="ARBA" id="ARBA00023161"/>
    </source>
</evidence>
<dbReference type="GO" id="GO:0003729">
    <property type="term" value="F:mRNA binding"/>
    <property type="evidence" value="ECO:0007669"/>
    <property type="project" value="TreeGrafter"/>
</dbReference>
<dbReference type="GO" id="GO:0005730">
    <property type="term" value="C:nucleolus"/>
    <property type="evidence" value="ECO:0007669"/>
    <property type="project" value="TreeGrafter"/>
</dbReference>
<feature type="region of interest" description="Disordered" evidence="5">
    <location>
        <begin position="740"/>
        <end position="877"/>
    </location>
</feature>
<dbReference type="OrthoDB" id="18087at2759"/>
<feature type="compositionally biased region" description="Basic and acidic residues" evidence="5">
    <location>
        <begin position="11"/>
        <end position="33"/>
    </location>
</feature>